<feature type="compositionally biased region" description="Basic and acidic residues" evidence="1">
    <location>
        <begin position="107"/>
        <end position="124"/>
    </location>
</feature>
<reference evidence="3" key="1">
    <citation type="journal article" date="2014" name="Proc. Natl. Acad. Sci. U.S.A.">
        <title>Extensive sampling of basidiomycete genomes demonstrates inadequacy of the white-rot/brown-rot paradigm for wood decay fungi.</title>
        <authorList>
            <person name="Riley R."/>
            <person name="Salamov A.A."/>
            <person name="Brown D.W."/>
            <person name="Nagy L.G."/>
            <person name="Floudas D."/>
            <person name="Held B.W."/>
            <person name="Levasseur A."/>
            <person name="Lombard V."/>
            <person name="Morin E."/>
            <person name="Otillar R."/>
            <person name="Lindquist E.A."/>
            <person name="Sun H."/>
            <person name="LaButti K.M."/>
            <person name="Schmutz J."/>
            <person name="Jabbour D."/>
            <person name="Luo H."/>
            <person name="Baker S.E."/>
            <person name="Pisabarro A.G."/>
            <person name="Walton J.D."/>
            <person name="Blanchette R.A."/>
            <person name="Henrissat B."/>
            <person name="Martin F."/>
            <person name="Cullen D."/>
            <person name="Hibbett D.S."/>
            <person name="Grigoriev I.V."/>
        </authorList>
    </citation>
    <scope>NUCLEOTIDE SEQUENCE [LARGE SCALE GENOMIC DNA]</scope>
    <source>
        <strain evidence="3">MUCL 33604</strain>
    </source>
</reference>
<keyword evidence="3" id="KW-1185">Reference proteome</keyword>
<evidence type="ECO:0000313" key="2">
    <source>
        <dbReference type="EMBL" id="KDQ55703.1"/>
    </source>
</evidence>
<evidence type="ECO:0000313" key="3">
    <source>
        <dbReference type="Proteomes" id="UP000027265"/>
    </source>
</evidence>
<name>A0A067PLD3_9AGAM</name>
<sequence length="179" mass="21229">MRYKSIRGSQQLYTSNFYRVSTLTAPPYYTQRGVHSFPFNPRNTCETAHQIALTIHDQRKRRSIDPSRNHWINRVQKNRRGRRRITANSPSWKVKLVGRRDGKTLREWGEEKRGEQGEQRRAGDWLRPIAGRHGDPPSTKRKHCQREEEGRPLTRSIRRSHMPRCDDDTILARVRGRFC</sequence>
<dbReference type="HOGENOM" id="CLU_1503651_0_0_1"/>
<protein>
    <submittedName>
        <fullName evidence="2">Uncharacterized protein</fullName>
    </submittedName>
</protein>
<evidence type="ECO:0000256" key="1">
    <source>
        <dbReference type="SAM" id="MobiDB-lite"/>
    </source>
</evidence>
<gene>
    <name evidence="2" type="ORF">JAAARDRAFT_327066</name>
</gene>
<proteinExistence type="predicted"/>
<feature type="region of interest" description="Disordered" evidence="1">
    <location>
        <begin position="107"/>
        <end position="159"/>
    </location>
</feature>
<dbReference type="EMBL" id="KL197724">
    <property type="protein sequence ID" value="KDQ55703.1"/>
    <property type="molecule type" value="Genomic_DNA"/>
</dbReference>
<organism evidence="2 3">
    <name type="scientific">Jaapia argillacea MUCL 33604</name>
    <dbReference type="NCBI Taxonomy" id="933084"/>
    <lineage>
        <taxon>Eukaryota</taxon>
        <taxon>Fungi</taxon>
        <taxon>Dikarya</taxon>
        <taxon>Basidiomycota</taxon>
        <taxon>Agaricomycotina</taxon>
        <taxon>Agaricomycetes</taxon>
        <taxon>Agaricomycetidae</taxon>
        <taxon>Jaapiales</taxon>
        <taxon>Jaapiaceae</taxon>
        <taxon>Jaapia</taxon>
    </lineage>
</organism>
<accession>A0A067PLD3</accession>
<dbReference type="Proteomes" id="UP000027265">
    <property type="component" value="Unassembled WGS sequence"/>
</dbReference>
<dbReference type="InParanoid" id="A0A067PLD3"/>
<dbReference type="AlphaFoldDB" id="A0A067PLD3"/>